<dbReference type="OrthoDB" id="4163206at2"/>
<dbReference type="AlphaFoldDB" id="A0A5J6MU31"/>
<reference evidence="1 2" key="1">
    <citation type="submission" date="2019-08" db="EMBL/GenBank/DDBJ databases">
        <title>Hyperibacter terrae gen. nov., sp. nov. and Hyperibacter viscosus sp. nov., two new members in the family Rhodospirillaceae isolated from the rhizosphere of Hypericum perforatum.</title>
        <authorList>
            <person name="Noviana Z."/>
        </authorList>
    </citation>
    <scope>NUCLEOTIDE SEQUENCE [LARGE SCALE GENOMIC DNA]</scope>
    <source>
        <strain evidence="1 2">R5959</strain>
    </source>
</reference>
<dbReference type="KEGG" id="hadh:FRZ61_06520"/>
<evidence type="ECO:0000313" key="1">
    <source>
        <dbReference type="EMBL" id="QEX20733.1"/>
    </source>
</evidence>
<accession>A0A5J6MU31</accession>
<evidence type="ECO:0008006" key="3">
    <source>
        <dbReference type="Google" id="ProtNLM"/>
    </source>
</evidence>
<sequence>MPRPCANEAAADLLLIADRRDPVATLIAAEARRHDRRLVVMEHEDAGRMFTIVGEADATRVEPDLPMLLRPTSPPIPNRDAGARFLSGESHAALWAAAALARSPVLNRPTLQGFEAGWCYSAAITERRARAAMAPELYARDEADAGPPDDRSWAVEDVRGRARRWVRPDTGDAPYRARPVIEDEAYERVVVVNRQAWRSTLAALDGFDLEGRSIAIAGELGLGFAVVTWGLDPRLAQARLARIDPYPRVDQLLPVWQEAAPALIEALAC</sequence>
<organism evidence="1 2">
    <name type="scientific">Hypericibacter adhaerens</name>
    <dbReference type="NCBI Taxonomy" id="2602016"/>
    <lineage>
        <taxon>Bacteria</taxon>
        <taxon>Pseudomonadati</taxon>
        <taxon>Pseudomonadota</taxon>
        <taxon>Alphaproteobacteria</taxon>
        <taxon>Rhodospirillales</taxon>
        <taxon>Dongiaceae</taxon>
        <taxon>Hypericibacter</taxon>
    </lineage>
</organism>
<keyword evidence="2" id="KW-1185">Reference proteome</keyword>
<dbReference type="RefSeq" id="WP_151114957.1">
    <property type="nucleotide sequence ID" value="NZ_CP042582.1"/>
</dbReference>
<protein>
    <recommendedName>
        <fullName evidence="3">ATP-grasp domain-containing protein</fullName>
    </recommendedName>
</protein>
<proteinExistence type="predicted"/>
<dbReference type="Proteomes" id="UP000325797">
    <property type="component" value="Chromosome"/>
</dbReference>
<name>A0A5J6MU31_9PROT</name>
<dbReference type="EMBL" id="CP042582">
    <property type="protein sequence ID" value="QEX20733.1"/>
    <property type="molecule type" value="Genomic_DNA"/>
</dbReference>
<gene>
    <name evidence="1" type="ORF">FRZ61_06520</name>
</gene>
<evidence type="ECO:0000313" key="2">
    <source>
        <dbReference type="Proteomes" id="UP000325797"/>
    </source>
</evidence>